<feature type="transmembrane region" description="Helical" evidence="6">
    <location>
        <begin position="53"/>
        <end position="80"/>
    </location>
</feature>
<dbReference type="Pfam" id="PF00335">
    <property type="entry name" value="Tetraspanin"/>
    <property type="match status" value="1"/>
</dbReference>
<feature type="transmembrane region" description="Helical" evidence="6">
    <location>
        <begin position="228"/>
        <end position="252"/>
    </location>
</feature>
<keyword evidence="3 6" id="KW-0812">Transmembrane</keyword>
<name>A0A9P1J251_9PELO</name>
<comment type="subcellular location">
    <subcellularLocation>
        <location evidence="1 6">Membrane</location>
        <topology evidence="1 6">Multi-pass membrane protein</topology>
    </subcellularLocation>
</comment>
<dbReference type="EMBL" id="CANHGI010000006">
    <property type="protein sequence ID" value="CAI5454305.1"/>
    <property type="molecule type" value="Genomic_DNA"/>
</dbReference>
<evidence type="ECO:0000256" key="1">
    <source>
        <dbReference type="ARBA" id="ARBA00004141"/>
    </source>
</evidence>
<dbReference type="InterPro" id="IPR018499">
    <property type="entry name" value="Tetraspanin/Peripherin"/>
</dbReference>
<evidence type="ECO:0000256" key="4">
    <source>
        <dbReference type="ARBA" id="ARBA00022989"/>
    </source>
</evidence>
<evidence type="ECO:0000256" key="3">
    <source>
        <dbReference type="ARBA" id="ARBA00022692"/>
    </source>
</evidence>
<reference evidence="7" key="1">
    <citation type="submission" date="2022-11" db="EMBL/GenBank/DDBJ databases">
        <authorList>
            <person name="Kikuchi T."/>
        </authorList>
    </citation>
    <scope>NUCLEOTIDE SEQUENCE</scope>
    <source>
        <strain evidence="7">PS1010</strain>
    </source>
</reference>
<dbReference type="GO" id="GO:0005886">
    <property type="term" value="C:plasma membrane"/>
    <property type="evidence" value="ECO:0007669"/>
    <property type="project" value="TreeGrafter"/>
</dbReference>
<sequence length="304" mass="34670">MHICIPGLQNEQKHLIVFYITNIIFLAFGAASLVVGLWLYLSRNDFIELTPASYSALSAAGLCVFTGTSIFIISLIGFFAVGWRNKYLLYSFVAFVALLIFIHGATRITGLFHNENAKEHLRLDLLRNINTTHVVTKIGKQIQLKFTWDHLQSELKCCGVDSLSDWFYSVQWPSNKFVPDSCCDTEKHFNDDDHSIENCGKMADQPEIFYQDGCHKKFSEYLSHHVILVNWVTSLLLIAEIAVLTASVVVILQTRKNEHGKNLRNNRRQQIDIANEELRMHELDRIGDANPDFEASDMVSMNSR</sequence>
<gene>
    <name evidence="7" type="ORF">CAMP_LOCUS16942</name>
</gene>
<keyword evidence="5 6" id="KW-0472">Membrane</keyword>
<feature type="transmembrane region" description="Helical" evidence="6">
    <location>
        <begin position="16"/>
        <end position="41"/>
    </location>
</feature>
<dbReference type="PANTHER" id="PTHR19282">
    <property type="entry name" value="TETRASPANIN"/>
    <property type="match status" value="1"/>
</dbReference>
<evidence type="ECO:0000313" key="7">
    <source>
        <dbReference type="EMBL" id="CAI5454305.1"/>
    </source>
</evidence>
<comment type="caution">
    <text evidence="7">The sequence shown here is derived from an EMBL/GenBank/DDBJ whole genome shotgun (WGS) entry which is preliminary data.</text>
</comment>
<dbReference type="InterPro" id="IPR000301">
    <property type="entry name" value="Tetraspanin_animals"/>
</dbReference>
<dbReference type="Proteomes" id="UP001152747">
    <property type="component" value="Unassembled WGS sequence"/>
</dbReference>
<protein>
    <recommendedName>
        <fullName evidence="6">Tetraspanin</fullName>
    </recommendedName>
</protein>
<accession>A0A9P1J251</accession>
<dbReference type="SUPFAM" id="SSF48652">
    <property type="entry name" value="Tetraspanin"/>
    <property type="match status" value="1"/>
</dbReference>
<comment type="similarity">
    <text evidence="2 6">Belongs to the tetraspanin (TM4SF) family.</text>
</comment>
<keyword evidence="4 6" id="KW-1133">Transmembrane helix</keyword>
<dbReference type="PIRSF" id="PIRSF002419">
    <property type="entry name" value="Tetraspanin"/>
    <property type="match status" value="1"/>
</dbReference>
<organism evidence="7 8">
    <name type="scientific">Caenorhabditis angaria</name>
    <dbReference type="NCBI Taxonomy" id="860376"/>
    <lineage>
        <taxon>Eukaryota</taxon>
        <taxon>Metazoa</taxon>
        <taxon>Ecdysozoa</taxon>
        <taxon>Nematoda</taxon>
        <taxon>Chromadorea</taxon>
        <taxon>Rhabditida</taxon>
        <taxon>Rhabditina</taxon>
        <taxon>Rhabditomorpha</taxon>
        <taxon>Rhabditoidea</taxon>
        <taxon>Rhabditidae</taxon>
        <taxon>Peloderinae</taxon>
        <taxon>Caenorhabditis</taxon>
    </lineage>
</organism>
<evidence type="ECO:0000256" key="6">
    <source>
        <dbReference type="RuleBase" id="RU361218"/>
    </source>
</evidence>
<proteinExistence type="inferred from homology"/>
<evidence type="ECO:0000313" key="8">
    <source>
        <dbReference type="Proteomes" id="UP001152747"/>
    </source>
</evidence>
<dbReference type="Gene3D" id="1.10.1450.10">
    <property type="entry name" value="Tetraspanin"/>
    <property type="match status" value="1"/>
</dbReference>
<dbReference type="InterPro" id="IPR008952">
    <property type="entry name" value="Tetraspanin_EC2_sf"/>
</dbReference>
<evidence type="ECO:0000256" key="5">
    <source>
        <dbReference type="ARBA" id="ARBA00023136"/>
    </source>
</evidence>
<feature type="transmembrane region" description="Helical" evidence="6">
    <location>
        <begin position="87"/>
        <end position="106"/>
    </location>
</feature>
<dbReference type="PANTHER" id="PTHR19282:SF477">
    <property type="entry name" value="TETRASPANIN"/>
    <property type="match status" value="1"/>
</dbReference>
<dbReference type="OrthoDB" id="432835at2759"/>
<keyword evidence="8" id="KW-1185">Reference proteome</keyword>
<dbReference type="AlphaFoldDB" id="A0A9P1J251"/>
<evidence type="ECO:0000256" key="2">
    <source>
        <dbReference type="ARBA" id="ARBA00006840"/>
    </source>
</evidence>
<dbReference type="PRINTS" id="PR00259">
    <property type="entry name" value="TMFOUR"/>
</dbReference>